<sequence>MLLQQTARVLRHRSGSLGAGLAPRVCSGACRPPSAAPHVCRYSTQPARPAPYPGVLSVEDRLDIMELCNRFDAAINNGQQQALGQFFADDAEVHHPKGVVAGVDALLSYFRACEPLARGNRHLTCNIVVEPAPDGAAGRARASAYRLLHRAANPPALLASGTIEDELVKSAKDGRWRFARRRFVMDPPAAGAAAAGAAAAAAPAPGAQQRAEQH</sequence>
<dbReference type="Proteomes" id="UP000247498">
    <property type="component" value="Unassembled WGS sequence"/>
</dbReference>
<comment type="caution">
    <text evidence="3">The sequence shown here is derived from an EMBL/GenBank/DDBJ whole genome shotgun (WGS) entry which is preliminary data.</text>
</comment>
<dbReference type="SUPFAM" id="SSF54427">
    <property type="entry name" value="NTF2-like"/>
    <property type="match status" value="1"/>
</dbReference>
<dbReference type="EMBL" id="BDRX01000044">
    <property type="protein sequence ID" value="GBF93739.1"/>
    <property type="molecule type" value="Genomic_DNA"/>
</dbReference>
<dbReference type="CDD" id="cd00531">
    <property type="entry name" value="NTF2_like"/>
    <property type="match status" value="1"/>
</dbReference>
<gene>
    <name evidence="3" type="ORF">Rsub_06071</name>
</gene>
<evidence type="ECO:0000313" key="4">
    <source>
        <dbReference type="Proteomes" id="UP000247498"/>
    </source>
</evidence>
<dbReference type="Pfam" id="PF13577">
    <property type="entry name" value="SnoaL_4"/>
    <property type="match status" value="1"/>
</dbReference>
<evidence type="ECO:0000313" key="3">
    <source>
        <dbReference type="EMBL" id="GBF93739.1"/>
    </source>
</evidence>
<dbReference type="AlphaFoldDB" id="A0A2V0P2D1"/>
<feature type="compositionally biased region" description="Low complexity" evidence="1">
    <location>
        <begin position="195"/>
        <end position="207"/>
    </location>
</feature>
<dbReference type="OrthoDB" id="525939at2759"/>
<dbReference type="InParanoid" id="A0A2V0P2D1"/>
<keyword evidence="4" id="KW-1185">Reference proteome</keyword>
<accession>A0A2V0P2D1</accession>
<feature type="domain" description="SnoaL-like" evidence="2">
    <location>
        <begin position="58"/>
        <end position="182"/>
    </location>
</feature>
<protein>
    <recommendedName>
        <fullName evidence="2">SnoaL-like domain-containing protein</fullName>
    </recommendedName>
</protein>
<evidence type="ECO:0000259" key="2">
    <source>
        <dbReference type="Pfam" id="PF13577"/>
    </source>
</evidence>
<dbReference type="Gene3D" id="3.10.450.50">
    <property type="match status" value="1"/>
</dbReference>
<organism evidence="3 4">
    <name type="scientific">Raphidocelis subcapitata</name>
    <dbReference type="NCBI Taxonomy" id="307507"/>
    <lineage>
        <taxon>Eukaryota</taxon>
        <taxon>Viridiplantae</taxon>
        <taxon>Chlorophyta</taxon>
        <taxon>core chlorophytes</taxon>
        <taxon>Chlorophyceae</taxon>
        <taxon>CS clade</taxon>
        <taxon>Sphaeropleales</taxon>
        <taxon>Selenastraceae</taxon>
        <taxon>Raphidocelis</taxon>
    </lineage>
</organism>
<name>A0A2V0P2D1_9CHLO</name>
<reference evidence="3 4" key="1">
    <citation type="journal article" date="2018" name="Sci. Rep.">
        <title>Raphidocelis subcapitata (=Pseudokirchneriella subcapitata) provides an insight into genome evolution and environmental adaptations in the Sphaeropleales.</title>
        <authorList>
            <person name="Suzuki S."/>
            <person name="Yamaguchi H."/>
            <person name="Nakajima N."/>
            <person name="Kawachi M."/>
        </authorList>
    </citation>
    <scope>NUCLEOTIDE SEQUENCE [LARGE SCALE GENOMIC DNA]</scope>
    <source>
        <strain evidence="3 4">NIES-35</strain>
    </source>
</reference>
<dbReference type="InterPro" id="IPR032710">
    <property type="entry name" value="NTF2-like_dom_sf"/>
</dbReference>
<evidence type="ECO:0000256" key="1">
    <source>
        <dbReference type="SAM" id="MobiDB-lite"/>
    </source>
</evidence>
<proteinExistence type="predicted"/>
<dbReference type="InterPro" id="IPR037401">
    <property type="entry name" value="SnoaL-like"/>
</dbReference>
<feature type="region of interest" description="Disordered" evidence="1">
    <location>
        <begin position="195"/>
        <end position="214"/>
    </location>
</feature>